<keyword evidence="3" id="KW-0238">DNA-binding</keyword>
<feature type="compositionally biased region" description="Acidic residues" evidence="6">
    <location>
        <begin position="159"/>
        <end position="177"/>
    </location>
</feature>
<accession>A0A3B6PHF4</accession>
<dbReference type="STRING" id="4565.A0A3B6PHF4"/>
<keyword evidence="4" id="KW-0804">Transcription</keyword>
<dbReference type="CDD" id="cd00018">
    <property type="entry name" value="AP2"/>
    <property type="match status" value="1"/>
</dbReference>
<dbReference type="Gramene" id="TraesMAC6B03G03435960.1">
    <property type="protein sequence ID" value="TraesMAC6B03G03435960.1.CDS1"/>
    <property type="gene ID" value="TraesMAC6B03G03435960"/>
</dbReference>
<keyword evidence="9" id="KW-1185">Reference proteome</keyword>
<comment type="subcellular location">
    <subcellularLocation>
        <location evidence="1">Nucleus</location>
    </subcellularLocation>
</comment>
<dbReference type="Gramene" id="TraesCLE_scaffold_073748_01G000100.1">
    <property type="protein sequence ID" value="TraesCLE_scaffold_073748_01G000100.1"/>
    <property type="gene ID" value="TraesCLE_scaffold_073748_01G000100"/>
</dbReference>
<evidence type="ECO:0000313" key="9">
    <source>
        <dbReference type="Proteomes" id="UP000019116"/>
    </source>
</evidence>
<evidence type="ECO:0000259" key="7">
    <source>
        <dbReference type="PROSITE" id="PS51032"/>
    </source>
</evidence>
<proteinExistence type="predicted"/>
<dbReference type="OMA" id="WDVEFTD"/>
<reference evidence="8" key="2">
    <citation type="submission" date="2018-10" db="UniProtKB">
        <authorList>
            <consortium name="EnsemblPlants"/>
        </authorList>
    </citation>
    <scope>IDENTIFICATION</scope>
</reference>
<dbReference type="Gramene" id="TraesSYM6B03G03380480.1">
    <property type="protein sequence ID" value="TraesSYM6B03G03380480.1.CDS1"/>
    <property type="gene ID" value="TraesSYM6B03G03380480"/>
</dbReference>
<dbReference type="InterPro" id="IPR036955">
    <property type="entry name" value="AP2/ERF_dom_sf"/>
</dbReference>
<dbReference type="Gramene" id="TraesJAG6B03G03428050.1">
    <property type="protein sequence ID" value="TraesJAG6B03G03428050.1.CDS1"/>
    <property type="gene ID" value="TraesJAG6B03G03428050"/>
</dbReference>
<dbReference type="EnsemblPlants" id="TraesCS6B02G058800.1">
    <property type="protein sequence ID" value="TraesCS6B02G058800.1.cds1"/>
    <property type="gene ID" value="TraesCS6B02G058800"/>
</dbReference>
<feature type="domain" description="AP2/ERF" evidence="7">
    <location>
        <begin position="12"/>
        <end position="67"/>
    </location>
</feature>
<organism evidence="8">
    <name type="scientific">Triticum aestivum</name>
    <name type="common">Wheat</name>
    <dbReference type="NCBI Taxonomy" id="4565"/>
    <lineage>
        <taxon>Eukaryota</taxon>
        <taxon>Viridiplantae</taxon>
        <taxon>Streptophyta</taxon>
        <taxon>Embryophyta</taxon>
        <taxon>Tracheophyta</taxon>
        <taxon>Spermatophyta</taxon>
        <taxon>Magnoliopsida</taxon>
        <taxon>Liliopsida</taxon>
        <taxon>Poales</taxon>
        <taxon>Poaceae</taxon>
        <taxon>BOP clade</taxon>
        <taxon>Pooideae</taxon>
        <taxon>Triticodae</taxon>
        <taxon>Triticeae</taxon>
        <taxon>Triticinae</taxon>
        <taxon>Triticum</taxon>
    </lineage>
</organism>
<sequence length="194" mass="22504">MAPKNTPKGKSGFFGVRQKPSGNWDVEFTDAGRRWWLGTYPSTHEAVRAYDVAVWHAERPRSHLNFPEIESRVVAAMLVLQGINMKEITAKKKKTKKPSVVVSAGETDEEAMARFAWEHPEYVQAEMQHYWKREAEQKQKGPKKEDEAGTSMVIPIESSSEEDWADYSEEEEEEWCDDPTKDEFWEQFRSSDEE</sequence>
<evidence type="ECO:0000256" key="5">
    <source>
        <dbReference type="ARBA" id="ARBA00023242"/>
    </source>
</evidence>
<dbReference type="SUPFAM" id="SSF54171">
    <property type="entry name" value="DNA-binding domain"/>
    <property type="match status" value="1"/>
</dbReference>
<dbReference type="Gramene" id="TraesNOR6B03G03470410.1">
    <property type="protein sequence ID" value="TraesNOR6B03G03470410.1.CDS1"/>
    <property type="gene ID" value="TraesNOR6B03G03470410"/>
</dbReference>
<dbReference type="Gramene" id="TraesLAC6B03G03391170.1">
    <property type="protein sequence ID" value="TraesLAC6B03G03391170.1.CDS1"/>
    <property type="gene ID" value="TraesLAC6B03G03391170"/>
</dbReference>
<dbReference type="GO" id="GO:0005634">
    <property type="term" value="C:nucleus"/>
    <property type="evidence" value="ECO:0000318"/>
    <property type="project" value="GO_Central"/>
</dbReference>
<dbReference type="PANTHER" id="PTHR31194:SF202">
    <property type="entry name" value="ETHYLENE-RESPONSIVE TRANSCRIPTION FACTOR ERF070"/>
    <property type="match status" value="1"/>
</dbReference>
<dbReference type="SMART" id="SM00380">
    <property type="entry name" value="AP2"/>
    <property type="match status" value="1"/>
</dbReference>
<feature type="compositionally biased region" description="Basic and acidic residues" evidence="6">
    <location>
        <begin position="134"/>
        <end position="147"/>
    </location>
</feature>
<feature type="compositionally biased region" description="Basic and acidic residues" evidence="6">
    <location>
        <begin position="178"/>
        <end position="194"/>
    </location>
</feature>
<evidence type="ECO:0000313" key="8">
    <source>
        <dbReference type="EnsemblPlants" id="TraesCS6B02G058800.1.cds1"/>
    </source>
</evidence>
<protein>
    <recommendedName>
        <fullName evidence="7">AP2/ERF domain-containing protein</fullName>
    </recommendedName>
</protein>
<dbReference type="PROSITE" id="PS51032">
    <property type="entry name" value="AP2_ERF"/>
    <property type="match status" value="1"/>
</dbReference>
<dbReference type="InterPro" id="IPR016177">
    <property type="entry name" value="DNA-bd_dom_sf"/>
</dbReference>
<evidence type="ECO:0000256" key="2">
    <source>
        <dbReference type="ARBA" id="ARBA00023015"/>
    </source>
</evidence>
<dbReference type="PANTHER" id="PTHR31194">
    <property type="entry name" value="SHN SHINE , DNA BINDING / TRANSCRIPTION FACTOR"/>
    <property type="match status" value="1"/>
</dbReference>
<dbReference type="Gene3D" id="3.30.730.10">
    <property type="entry name" value="AP2/ERF domain"/>
    <property type="match status" value="1"/>
</dbReference>
<dbReference type="InterPro" id="IPR050913">
    <property type="entry name" value="AP2/ERF_ERF"/>
</dbReference>
<dbReference type="Gramene" id="TraesWEE_scaffold_047240_01G000200.1">
    <property type="protein sequence ID" value="TraesWEE_scaffold_047240_01G000200.1"/>
    <property type="gene ID" value="TraesWEE_scaffold_047240_01G000200"/>
</dbReference>
<evidence type="ECO:0000256" key="1">
    <source>
        <dbReference type="ARBA" id="ARBA00004123"/>
    </source>
</evidence>
<dbReference type="Proteomes" id="UP000019116">
    <property type="component" value="Chromosome 6B"/>
</dbReference>
<dbReference type="GO" id="GO:0000976">
    <property type="term" value="F:transcription cis-regulatory region binding"/>
    <property type="evidence" value="ECO:0000318"/>
    <property type="project" value="GO_Central"/>
</dbReference>
<dbReference type="GO" id="GO:0003700">
    <property type="term" value="F:DNA-binding transcription factor activity"/>
    <property type="evidence" value="ECO:0000318"/>
    <property type="project" value="GO_Central"/>
</dbReference>
<dbReference type="Gramene" id="TraesCS6B02G058800.1">
    <property type="protein sequence ID" value="TraesCS6B02G058800.1.cds1"/>
    <property type="gene ID" value="TraesCS6B02G058800"/>
</dbReference>
<reference evidence="8" key="1">
    <citation type="submission" date="2018-08" db="EMBL/GenBank/DDBJ databases">
        <authorList>
            <person name="Rossello M."/>
        </authorList>
    </citation>
    <scope>NUCLEOTIDE SEQUENCE [LARGE SCALE GENOMIC DNA]</scope>
    <source>
        <strain evidence="8">cv. Chinese Spring</strain>
    </source>
</reference>
<dbReference type="Gramene" id="TraesCAD_scaffold_048550_01G000300.1">
    <property type="protein sequence ID" value="TraesCAD_scaffold_048550_01G000300.1"/>
    <property type="gene ID" value="TraesCAD_scaffold_048550_01G000300"/>
</dbReference>
<evidence type="ECO:0000256" key="6">
    <source>
        <dbReference type="SAM" id="MobiDB-lite"/>
    </source>
</evidence>
<dbReference type="Gramene" id="TraesCS6B03G0138400.1">
    <property type="protein sequence ID" value="TraesCS6B03G0138400.1.CDS1"/>
    <property type="gene ID" value="TraesCS6B03G0138400"/>
</dbReference>
<keyword evidence="2" id="KW-0805">Transcription regulation</keyword>
<dbReference type="SMR" id="A0A3B6PHF4"/>
<name>A0A3B6PHF4_WHEAT</name>
<evidence type="ECO:0000256" key="3">
    <source>
        <dbReference type="ARBA" id="ARBA00023125"/>
    </source>
</evidence>
<feature type="region of interest" description="Disordered" evidence="6">
    <location>
        <begin position="134"/>
        <end position="194"/>
    </location>
</feature>
<keyword evidence="5" id="KW-0539">Nucleus</keyword>
<dbReference type="InterPro" id="IPR001471">
    <property type="entry name" value="AP2/ERF_dom"/>
</dbReference>
<dbReference type="Gramene" id="TraesSTA6B03G03428310.1">
    <property type="protein sequence ID" value="TraesSTA6B03G03428310.1.CDS1"/>
    <property type="gene ID" value="TraesSTA6B03G03428310"/>
</dbReference>
<evidence type="ECO:0000256" key="4">
    <source>
        <dbReference type="ARBA" id="ARBA00023163"/>
    </source>
</evidence>
<dbReference type="AlphaFoldDB" id="A0A3B6PHF4"/>
<dbReference type="Gramene" id="TraesRN6B0100127500.1">
    <property type="protein sequence ID" value="TraesRN6B0100127500.1"/>
    <property type="gene ID" value="TraesRN6B0100127500"/>
</dbReference>